<keyword evidence="7" id="KW-0106">Calcium</keyword>
<dbReference type="Gene3D" id="1.50.10.10">
    <property type="match status" value="1"/>
</dbReference>
<dbReference type="GO" id="GO:0004571">
    <property type="term" value="F:mannosyl-oligosaccharide 1,2-alpha-mannosidase activity"/>
    <property type="evidence" value="ECO:0007669"/>
    <property type="project" value="InterPro"/>
</dbReference>
<keyword evidence="11" id="KW-1185">Reference proteome</keyword>
<evidence type="ECO:0000256" key="7">
    <source>
        <dbReference type="PIRSR" id="PIRSR601382-2"/>
    </source>
</evidence>
<dbReference type="GO" id="GO:0016020">
    <property type="term" value="C:membrane"/>
    <property type="evidence" value="ECO:0007669"/>
    <property type="project" value="InterPro"/>
</dbReference>
<dbReference type="AlphaFoldDB" id="A0AA40KAM0"/>
<feature type="active site" evidence="6">
    <location>
        <position position="471"/>
    </location>
</feature>
<gene>
    <name evidence="10" type="ORF">B0T18DRAFT_436106</name>
</gene>
<keyword evidence="5 8" id="KW-1015">Disulfide bond</keyword>
<evidence type="ECO:0000256" key="1">
    <source>
        <dbReference type="ARBA" id="ARBA00001913"/>
    </source>
</evidence>
<proteinExistence type="inferred from homology"/>
<dbReference type="InterPro" id="IPR036026">
    <property type="entry name" value="Seven-hairpin_glycosidases"/>
</dbReference>
<keyword evidence="7" id="KW-0479">Metal-binding</keyword>
<evidence type="ECO:0000256" key="2">
    <source>
        <dbReference type="ARBA" id="ARBA00004922"/>
    </source>
</evidence>
<evidence type="ECO:0000313" key="11">
    <source>
        <dbReference type="Proteomes" id="UP001172155"/>
    </source>
</evidence>
<comment type="caution">
    <text evidence="10">The sequence shown here is derived from an EMBL/GenBank/DDBJ whole genome shotgun (WGS) entry which is preliminary data.</text>
</comment>
<dbReference type="GO" id="GO:0005975">
    <property type="term" value="P:carbohydrate metabolic process"/>
    <property type="evidence" value="ECO:0007669"/>
    <property type="project" value="InterPro"/>
</dbReference>
<evidence type="ECO:0000256" key="6">
    <source>
        <dbReference type="PIRSR" id="PIRSR601382-1"/>
    </source>
</evidence>
<evidence type="ECO:0000256" key="8">
    <source>
        <dbReference type="PIRSR" id="PIRSR601382-3"/>
    </source>
</evidence>
<comment type="pathway">
    <text evidence="2">Protein modification; protein glycosylation.</text>
</comment>
<feature type="active site" description="Proton donor" evidence="6">
    <location>
        <position position="405"/>
    </location>
</feature>
<keyword evidence="9" id="KW-0326">Glycosidase</keyword>
<evidence type="ECO:0000256" key="4">
    <source>
        <dbReference type="ARBA" id="ARBA00022801"/>
    </source>
</evidence>
<comment type="cofactor">
    <cofactor evidence="1 7">
        <name>Ca(2+)</name>
        <dbReference type="ChEBI" id="CHEBI:29108"/>
    </cofactor>
</comment>
<sequence>MASILFRRQYYVIFGVVAVLFLLFHNVDRDRLSWPDVALPTGNPLPLPRIQHQFPVESDAERNERAIKQRSVKDAFVRCWTSYRSRAWMSDELTPISAQTRNHFGGWGATLVDSLDTLWIMGMKDEFDHAVAALSNISFDTTTVKSVNIFETNIRFLGGFLAAFDLSGDDRLLEKAVEVGNMLYAAFDTPNRMPLTRWNMRAAAHRKPQIADPAVLLAELGTFSLEFTRLSIVTGDPKWFDASQRIIDALQEQQQHTLLPGMWPMVVDAKNMVFDKLHDFTLGSMSDSLYEYLPKTYALLGGLVPKYRDMYEAAMDAAIRHTMFRPMVPDNADILVSGLVTAKQEDGKTVYRRRSEGQHLACYTGGMLAMGGKLFNNQTHLEKGEKLTNGCIWTYKAMPTGIMPETFFMLPCQSTTHCMWDEARWIDAVMDRAEVPPEEATPEKSAALISHKRLPKGFTAIPDTNYHLRPEAIESVFILYRITGRSNLLDSAWDMFRAIDTNTRTELANSALSDVTVTEERPPMTDIMESFWLGETLKYFYLIFSEPSLISLDEYVFNTEAHPFKRLLPA</sequence>
<dbReference type="PANTHER" id="PTHR11742">
    <property type="entry name" value="MANNOSYL-OLIGOSACCHARIDE ALPHA-1,2-MANNOSIDASE-RELATED"/>
    <property type="match status" value="1"/>
</dbReference>
<feature type="active site" evidence="6">
    <location>
        <position position="287"/>
    </location>
</feature>
<evidence type="ECO:0000256" key="9">
    <source>
        <dbReference type="RuleBase" id="RU361193"/>
    </source>
</evidence>
<dbReference type="InterPro" id="IPR050749">
    <property type="entry name" value="Glycosyl_Hydrolase_47"/>
</dbReference>
<dbReference type="InterPro" id="IPR012341">
    <property type="entry name" value="6hp_glycosidase-like_sf"/>
</dbReference>
<feature type="disulfide bond" evidence="8">
    <location>
        <begin position="362"/>
        <end position="391"/>
    </location>
</feature>
<evidence type="ECO:0000313" key="10">
    <source>
        <dbReference type="EMBL" id="KAK0751891.1"/>
    </source>
</evidence>
<dbReference type="PRINTS" id="PR00747">
    <property type="entry name" value="GLYHDRLASE47"/>
</dbReference>
<dbReference type="GO" id="GO:0036503">
    <property type="term" value="P:ERAD pathway"/>
    <property type="evidence" value="ECO:0007669"/>
    <property type="project" value="UniProtKB-ARBA"/>
</dbReference>
<organism evidence="10 11">
    <name type="scientific">Schizothecium vesticola</name>
    <dbReference type="NCBI Taxonomy" id="314040"/>
    <lineage>
        <taxon>Eukaryota</taxon>
        <taxon>Fungi</taxon>
        <taxon>Dikarya</taxon>
        <taxon>Ascomycota</taxon>
        <taxon>Pezizomycotina</taxon>
        <taxon>Sordariomycetes</taxon>
        <taxon>Sordariomycetidae</taxon>
        <taxon>Sordariales</taxon>
        <taxon>Schizotheciaceae</taxon>
        <taxon>Schizothecium</taxon>
    </lineage>
</organism>
<evidence type="ECO:0000256" key="3">
    <source>
        <dbReference type="ARBA" id="ARBA00007658"/>
    </source>
</evidence>
<dbReference type="Pfam" id="PF01532">
    <property type="entry name" value="Glyco_hydro_47"/>
    <property type="match status" value="1"/>
</dbReference>
<dbReference type="GO" id="GO:0005509">
    <property type="term" value="F:calcium ion binding"/>
    <property type="evidence" value="ECO:0007669"/>
    <property type="project" value="InterPro"/>
</dbReference>
<protein>
    <recommendedName>
        <fullName evidence="9">alpha-1,2-Mannosidase</fullName>
        <ecNumber evidence="9">3.2.1.-</ecNumber>
    </recommendedName>
</protein>
<dbReference type="SUPFAM" id="SSF48225">
    <property type="entry name" value="Seven-hairpin glycosidases"/>
    <property type="match status" value="1"/>
</dbReference>
<feature type="active site" description="Proton donor" evidence="6">
    <location>
        <position position="151"/>
    </location>
</feature>
<dbReference type="GO" id="GO:0005783">
    <property type="term" value="C:endoplasmic reticulum"/>
    <property type="evidence" value="ECO:0007669"/>
    <property type="project" value="TreeGrafter"/>
</dbReference>
<dbReference type="FunFam" id="1.50.10.10:FF:000037">
    <property type="entry name" value="alpha-1,2-Mannosidase"/>
    <property type="match status" value="1"/>
</dbReference>
<accession>A0AA40KAM0</accession>
<name>A0AA40KAM0_9PEZI</name>
<dbReference type="InterPro" id="IPR001382">
    <property type="entry name" value="Glyco_hydro_47"/>
</dbReference>
<comment type="similarity">
    <text evidence="3 9">Belongs to the glycosyl hydrolase 47 family.</text>
</comment>
<keyword evidence="4 9" id="KW-0378">Hydrolase</keyword>
<reference evidence="10" key="1">
    <citation type="submission" date="2023-06" db="EMBL/GenBank/DDBJ databases">
        <title>Genome-scale phylogeny and comparative genomics of the fungal order Sordariales.</title>
        <authorList>
            <consortium name="Lawrence Berkeley National Laboratory"/>
            <person name="Hensen N."/>
            <person name="Bonometti L."/>
            <person name="Westerberg I."/>
            <person name="Brannstrom I.O."/>
            <person name="Guillou S."/>
            <person name="Cros-Aarteil S."/>
            <person name="Calhoun S."/>
            <person name="Haridas S."/>
            <person name="Kuo A."/>
            <person name="Mondo S."/>
            <person name="Pangilinan J."/>
            <person name="Riley R."/>
            <person name="LaButti K."/>
            <person name="Andreopoulos B."/>
            <person name="Lipzen A."/>
            <person name="Chen C."/>
            <person name="Yanf M."/>
            <person name="Daum C."/>
            <person name="Ng V."/>
            <person name="Clum A."/>
            <person name="Steindorff A."/>
            <person name="Ohm R."/>
            <person name="Martin F."/>
            <person name="Silar P."/>
            <person name="Natvig D."/>
            <person name="Lalanne C."/>
            <person name="Gautier V."/>
            <person name="Ament-velasquez S.L."/>
            <person name="Kruys A."/>
            <person name="Hutchinson M.I."/>
            <person name="Powell A.J."/>
            <person name="Barry K."/>
            <person name="Miller A.N."/>
            <person name="Grigoriev I.V."/>
            <person name="Debuchy R."/>
            <person name="Gladieux P."/>
            <person name="Thoren M.H."/>
            <person name="Johannesson H."/>
        </authorList>
    </citation>
    <scope>NUCLEOTIDE SEQUENCE</scope>
    <source>
        <strain evidence="10">SMH3187-1</strain>
    </source>
</reference>
<evidence type="ECO:0000256" key="5">
    <source>
        <dbReference type="ARBA" id="ARBA00023157"/>
    </source>
</evidence>
<dbReference type="Proteomes" id="UP001172155">
    <property type="component" value="Unassembled WGS sequence"/>
</dbReference>
<dbReference type="EC" id="3.2.1.-" evidence="9"/>
<dbReference type="PANTHER" id="PTHR11742:SF89">
    <property type="entry name" value="ALPHA-1,2-MANNOSIDASE"/>
    <property type="match status" value="1"/>
</dbReference>
<dbReference type="EMBL" id="JAUKUD010000002">
    <property type="protein sequence ID" value="KAK0751891.1"/>
    <property type="molecule type" value="Genomic_DNA"/>
</dbReference>
<feature type="binding site" evidence="7">
    <location>
        <position position="559"/>
    </location>
    <ligand>
        <name>Ca(2+)</name>
        <dbReference type="ChEBI" id="CHEBI:29108"/>
    </ligand>
</feature>